<dbReference type="Gene3D" id="3.40.630.30">
    <property type="match status" value="1"/>
</dbReference>
<dbReference type="SUPFAM" id="SSF55729">
    <property type="entry name" value="Acyl-CoA N-acyltransferases (Nat)"/>
    <property type="match status" value="1"/>
</dbReference>
<evidence type="ECO:0000313" key="2">
    <source>
        <dbReference type="EMBL" id="BDM71421.1"/>
    </source>
</evidence>
<gene>
    <name evidence="2" type="ORF">HEK616_49080</name>
</gene>
<evidence type="ECO:0000259" key="1">
    <source>
        <dbReference type="PROSITE" id="PS51186"/>
    </source>
</evidence>
<accession>A0ABM7ZYF9</accession>
<dbReference type="Proteomes" id="UP001059597">
    <property type="component" value="Chromosome"/>
</dbReference>
<proteinExistence type="predicted"/>
<sequence>MIDPTALSEKPVLTGERIRLVQLTLRHADAFHATFLDPEIRRLTGTHRDWTLPELQEWCAAAAGRPDRLDLVIEDRESGGYLGELALSQIDKDNAHGTFRISLAADATGRGIGPEAIRLLLAYAFDRVGLHRVELEVFPFNPRARRAYEKCGFEVEGRLREALYWDGEWHDVLIMAALASSF</sequence>
<dbReference type="InterPro" id="IPR016181">
    <property type="entry name" value="Acyl_CoA_acyltransferase"/>
</dbReference>
<organism evidence="2 3">
    <name type="scientific">Streptomyces nigrescens</name>
    <dbReference type="NCBI Taxonomy" id="1920"/>
    <lineage>
        <taxon>Bacteria</taxon>
        <taxon>Bacillati</taxon>
        <taxon>Actinomycetota</taxon>
        <taxon>Actinomycetes</taxon>
        <taxon>Kitasatosporales</taxon>
        <taxon>Streptomycetaceae</taxon>
        <taxon>Streptomyces</taxon>
    </lineage>
</organism>
<dbReference type="PROSITE" id="PS51186">
    <property type="entry name" value="GNAT"/>
    <property type="match status" value="1"/>
</dbReference>
<keyword evidence="3" id="KW-1185">Reference proteome</keyword>
<dbReference type="RefSeq" id="WP_261955016.1">
    <property type="nucleotide sequence ID" value="NZ_AP026073.1"/>
</dbReference>
<dbReference type="PANTHER" id="PTHR43441:SF2">
    <property type="entry name" value="FAMILY ACETYLTRANSFERASE, PUTATIVE (AFU_ORTHOLOGUE AFUA_7G00850)-RELATED"/>
    <property type="match status" value="1"/>
</dbReference>
<dbReference type="InterPro" id="IPR000182">
    <property type="entry name" value="GNAT_dom"/>
</dbReference>
<name>A0ABM7ZYF9_STRNI</name>
<evidence type="ECO:0000313" key="3">
    <source>
        <dbReference type="Proteomes" id="UP001059597"/>
    </source>
</evidence>
<feature type="domain" description="N-acetyltransferase" evidence="1">
    <location>
        <begin position="18"/>
        <end position="180"/>
    </location>
</feature>
<dbReference type="PANTHER" id="PTHR43441">
    <property type="entry name" value="RIBOSOMAL-PROTEIN-SERINE ACETYLTRANSFERASE"/>
    <property type="match status" value="1"/>
</dbReference>
<protein>
    <submittedName>
        <fullName evidence="2">Acetyltransferase</fullName>
    </submittedName>
</protein>
<dbReference type="EMBL" id="AP026073">
    <property type="protein sequence ID" value="BDM71421.1"/>
    <property type="molecule type" value="Genomic_DNA"/>
</dbReference>
<dbReference type="Pfam" id="PF13302">
    <property type="entry name" value="Acetyltransf_3"/>
    <property type="match status" value="1"/>
</dbReference>
<dbReference type="InterPro" id="IPR051908">
    <property type="entry name" value="Ribosomal_N-acetyltransferase"/>
</dbReference>
<reference evidence="2" key="1">
    <citation type="submission" date="2022-06" db="EMBL/GenBank/DDBJ databases">
        <title>Complete genome sequence of Streptomyces nigrescens HEK616.</title>
        <authorList>
            <person name="Asamizu S."/>
            <person name="Onaka H."/>
        </authorList>
    </citation>
    <scope>NUCLEOTIDE SEQUENCE</scope>
    <source>
        <strain evidence="2">HEK616</strain>
    </source>
</reference>